<comment type="caution">
    <text evidence="7">The sequence shown here is derived from an EMBL/GenBank/DDBJ whole genome shotgun (WGS) entry which is preliminary data.</text>
</comment>
<dbReference type="AlphaFoldDB" id="A0AAW5JT35"/>
<dbReference type="EC" id="2.7.1.35" evidence="1"/>
<gene>
    <name evidence="7" type="ORF">NE579_11440</name>
</gene>
<evidence type="ECO:0000256" key="2">
    <source>
        <dbReference type="ARBA" id="ARBA00022679"/>
    </source>
</evidence>
<dbReference type="SUPFAM" id="SSF53613">
    <property type="entry name" value="Ribokinase-like"/>
    <property type="match status" value="1"/>
</dbReference>
<keyword evidence="2 7" id="KW-0808">Transferase</keyword>
<dbReference type="Gene3D" id="3.40.1190.20">
    <property type="match status" value="1"/>
</dbReference>
<evidence type="ECO:0000313" key="7">
    <source>
        <dbReference type="EMBL" id="MCQ4771069.1"/>
    </source>
</evidence>
<dbReference type="GO" id="GO:0008478">
    <property type="term" value="F:pyridoxal kinase activity"/>
    <property type="evidence" value="ECO:0007669"/>
    <property type="project" value="UniProtKB-EC"/>
</dbReference>
<organism evidence="7 8">
    <name type="scientific">Intestinimonas massiliensis</name>
    <name type="common">ex Afouda et al. 2020</name>
    <dbReference type="NCBI Taxonomy" id="1673721"/>
    <lineage>
        <taxon>Bacteria</taxon>
        <taxon>Bacillati</taxon>
        <taxon>Bacillota</taxon>
        <taxon>Clostridia</taxon>
        <taxon>Eubacteriales</taxon>
        <taxon>Intestinimonas</taxon>
    </lineage>
</organism>
<keyword evidence="4 7" id="KW-0418">Kinase</keyword>
<dbReference type="EMBL" id="JANFYS010000024">
    <property type="protein sequence ID" value="MCQ4771069.1"/>
    <property type="molecule type" value="Genomic_DNA"/>
</dbReference>
<keyword evidence="3" id="KW-0547">Nucleotide-binding</keyword>
<keyword evidence="5" id="KW-0067">ATP-binding</keyword>
<sequence length="280" mass="30245">MNRTPRVAAVHDLSGLGRCSLSVILPVLSVMGIQCCPLPTAVLSAHTAFPAAKSASFLDLTPEMEQGTRHWRELGMDFDAIYSGFLGSARQISVLRQFIHDFRREDTLVLVDPVMGDHGKVYRTYTPEMCRLMGELAAQADLITPNATEAAILLEEDYANVPTTQAGMESWLARLSLDGRRSVVITGVSFAPSTVGAACLDCRTGKIRFAVAREEKGQFSGTGDLFASVVLGSILRGEQLPIATNRAVEFVQSCASSTLAAGTPLIEGVQFEPKLKELLR</sequence>
<dbReference type="RefSeq" id="WP_256304354.1">
    <property type="nucleotide sequence ID" value="NZ_JANFYS010000024.1"/>
</dbReference>
<name>A0AAW5JT35_9FIRM</name>
<accession>A0AAW5JT35</accession>
<evidence type="ECO:0000259" key="6">
    <source>
        <dbReference type="Pfam" id="PF08543"/>
    </source>
</evidence>
<dbReference type="Pfam" id="PF08543">
    <property type="entry name" value="Phos_pyr_kin"/>
    <property type="match status" value="1"/>
</dbReference>
<proteinExistence type="predicted"/>
<feature type="domain" description="Pyridoxamine kinase/Phosphomethylpyrimidine kinase" evidence="6">
    <location>
        <begin position="74"/>
        <end position="262"/>
    </location>
</feature>
<dbReference type="Proteomes" id="UP001204562">
    <property type="component" value="Unassembled WGS sequence"/>
</dbReference>
<dbReference type="InterPro" id="IPR013749">
    <property type="entry name" value="PM/HMP-P_kinase-1"/>
</dbReference>
<dbReference type="CDD" id="cd01173">
    <property type="entry name" value="pyridoxal_pyridoxamine_kinase"/>
    <property type="match status" value="1"/>
</dbReference>
<dbReference type="GO" id="GO:0005524">
    <property type="term" value="F:ATP binding"/>
    <property type="evidence" value="ECO:0007669"/>
    <property type="project" value="UniProtKB-KW"/>
</dbReference>
<protein>
    <recommendedName>
        <fullName evidence="1">pyridoxal kinase</fullName>
        <ecNumber evidence="1">2.7.1.35</ecNumber>
    </recommendedName>
</protein>
<dbReference type="InterPro" id="IPR004625">
    <property type="entry name" value="PyrdxlKinase"/>
</dbReference>
<evidence type="ECO:0000256" key="1">
    <source>
        <dbReference type="ARBA" id="ARBA00012104"/>
    </source>
</evidence>
<evidence type="ECO:0000313" key="8">
    <source>
        <dbReference type="Proteomes" id="UP001204562"/>
    </source>
</evidence>
<evidence type="ECO:0000256" key="4">
    <source>
        <dbReference type="ARBA" id="ARBA00022777"/>
    </source>
</evidence>
<evidence type="ECO:0000256" key="5">
    <source>
        <dbReference type="ARBA" id="ARBA00022840"/>
    </source>
</evidence>
<dbReference type="GO" id="GO:0009443">
    <property type="term" value="P:pyridoxal 5'-phosphate salvage"/>
    <property type="evidence" value="ECO:0007669"/>
    <property type="project" value="InterPro"/>
</dbReference>
<dbReference type="InterPro" id="IPR029056">
    <property type="entry name" value="Ribokinase-like"/>
</dbReference>
<dbReference type="PANTHER" id="PTHR10534">
    <property type="entry name" value="PYRIDOXAL KINASE"/>
    <property type="match status" value="1"/>
</dbReference>
<reference evidence="7" key="1">
    <citation type="submission" date="2022-06" db="EMBL/GenBank/DDBJ databases">
        <title>Isolation of gut microbiota from human fecal samples.</title>
        <authorList>
            <person name="Pamer E.G."/>
            <person name="Barat B."/>
            <person name="Waligurski E."/>
            <person name="Medina S."/>
            <person name="Paddock L."/>
            <person name="Mostad J."/>
        </authorList>
    </citation>
    <scope>NUCLEOTIDE SEQUENCE</scope>
    <source>
        <strain evidence="7">DFI.9.91</strain>
    </source>
</reference>
<dbReference type="NCBIfam" id="NF005491">
    <property type="entry name" value="PRK07105.1"/>
    <property type="match status" value="1"/>
</dbReference>
<evidence type="ECO:0000256" key="3">
    <source>
        <dbReference type="ARBA" id="ARBA00022741"/>
    </source>
</evidence>
<dbReference type="PANTHER" id="PTHR10534:SF2">
    <property type="entry name" value="PYRIDOXAL KINASE"/>
    <property type="match status" value="1"/>
</dbReference>
<dbReference type="GO" id="GO:0005829">
    <property type="term" value="C:cytosol"/>
    <property type="evidence" value="ECO:0007669"/>
    <property type="project" value="TreeGrafter"/>
</dbReference>